<dbReference type="PANTHER" id="PTHR38004">
    <property type="entry name" value="PROLINE-RICH PROTEIN 33"/>
    <property type="match status" value="1"/>
</dbReference>
<feature type="compositionally biased region" description="Low complexity" evidence="1">
    <location>
        <begin position="203"/>
        <end position="228"/>
    </location>
</feature>
<dbReference type="AlphaFoldDB" id="A0A9Q1E5A5"/>
<evidence type="ECO:0000313" key="2">
    <source>
        <dbReference type="EMBL" id="KAJ8332513.1"/>
    </source>
</evidence>
<dbReference type="Pfam" id="PF15485">
    <property type="entry name" value="DUF4643"/>
    <property type="match status" value="1"/>
</dbReference>
<dbReference type="Proteomes" id="UP001152622">
    <property type="component" value="Unassembled WGS sequence"/>
</dbReference>
<protein>
    <submittedName>
        <fullName evidence="2">Uncharacterized protein</fullName>
    </submittedName>
</protein>
<sequence>MDGWRDRRESLVRSCQAGRGRFYICHGSAVLMEGAPEISAGLAGDWPPLVAQGNLVTSEGLSGLRNMIGSQPTIQPHPQDVEMLMALSSTAPFPPPLLPKPGKDNARLQKLLKKSAKKKPPAPPTPQPPPSYRSTLSPVNEASPDQEHSDVSTPPKTPDTLFYSTAQYTRFTAKPFYQHTPSPYPHMQSVSHGRTARFSPQPYAAQAAGFQQQTGASATASPQATTSGILAELKASQKAEDKPPKTNTNEGGKPQSKLLQKAKGLKSKISGWTRLKKHMVEEPEEPKFPDAEDVSKTEDGDGKASGAGKPQTGEQPPGGDQEVMKNTGTPRAMKMWDAILFQMFATKESIMQQINANKSDAEKKDIAKQPPKEVPSFVHRLPILLYSPRFNARKLKEAAARPLAKIATVFEMGLLNRKNQDEEPKDFNRTAKGFATSA</sequence>
<gene>
    <name evidence="2" type="ORF">SKAU_G00423020</name>
</gene>
<evidence type="ECO:0000256" key="1">
    <source>
        <dbReference type="SAM" id="MobiDB-lite"/>
    </source>
</evidence>
<feature type="compositionally biased region" description="Basic and acidic residues" evidence="1">
    <location>
        <begin position="235"/>
        <end position="244"/>
    </location>
</feature>
<proteinExistence type="predicted"/>
<dbReference type="PANTHER" id="PTHR38004:SF1">
    <property type="entry name" value="PROLINE-RICH PROTEIN 33"/>
    <property type="match status" value="1"/>
</dbReference>
<feature type="region of interest" description="Disordered" evidence="1">
    <location>
        <begin position="418"/>
        <end position="438"/>
    </location>
</feature>
<reference evidence="2" key="1">
    <citation type="journal article" date="2023" name="Science">
        <title>Genome structures resolve the early diversification of teleost fishes.</title>
        <authorList>
            <person name="Parey E."/>
            <person name="Louis A."/>
            <person name="Montfort J."/>
            <person name="Bouchez O."/>
            <person name="Roques C."/>
            <person name="Iampietro C."/>
            <person name="Lluch J."/>
            <person name="Castinel A."/>
            <person name="Donnadieu C."/>
            <person name="Desvignes T."/>
            <person name="Floi Bucao C."/>
            <person name="Jouanno E."/>
            <person name="Wen M."/>
            <person name="Mejri S."/>
            <person name="Dirks R."/>
            <person name="Jansen H."/>
            <person name="Henkel C."/>
            <person name="Chen W.J."/>
            <person name="Zahm M."/>
            <person name="Cabau C."/>
            <person name="Klopp C."/>
            <person name="Thompson A.W."/>
            <person name="Robinson-Rechavi M."/>
            <person name="Braasch I."/>
            <person name="Lecointre G."/>
            <person name="Bobe J."/>
            <person name="Postlethwait J.H."/>
            <person name="Berthelot C."/>
            <person name="Roest Crollius H."/>
            <person name="Guiguen Y."/>
        </authorList>
    </citation>
    <scope>NUCLEOTIDE SEQUENCE</scope>
    <source>
        <strain evidence="2">WJC10195</strain>
    </source>
</reference>
<feature type="compositionally biased region" description="Basic and acidic residues" evidence="1">
    <location>
        <begin position="418"/>
        <end position="429"/>
    </location>
</feature>
<accession>A0A9Q1E5A5</accession>
<feature type="region of interest" description="Disordered" evidence="1">
    <location>
        <begin position="203"/>
        <end position="326"/>
    </location>
</feature>
<feature type="compositionally biased region" description="Basic and acidic residues" evidence="1">
    <location>
        <begin position="278"/>
        <end position="302"/>
    </location>
</feature>
<feature type="compositionally biased region" description="Pro residues" evidence="1">
    <location>
        <begin position="121"/>
        <end position="131"/>
    </location>
</feature>
<organism evidence="2 3">
    <name type="scientific">Synaphobranchus kaupii</name>
    <name type="common">Kaup's arrowtooth eel</name>
    <dbReference type="NCBI Taxonomy" id="118154"/>
    <lineage>
        <taxon>Eukaryota</taxon>
        <taxon>Metazoa</taxon>
        <taxon>Chordata</taxon>
        <taxon>Craniata</taxon>
        <taxon>Vertebrata</taxon>
        <taxon>Euteleostomi</taxon>
        <taxon>Actinopterygii</taxon>
        <taxon>Neopterygii</taxon>
        <taxon>Teleostei</taxon>
        <taxon>Anguilliformes</taxon>
        <taxon>Synaphobranchidae</taxon>
        <taxon>Synaphobranchus</taxon>
    </lineage>
</organism>
<comment type="caution">
    <text evidence="2">The sequence shown here is derived from an EMBL/GenBank/DDBJ whole genome shotgun (WGS) entry which is preliminary data.</text>
</comment>
<keyword evidence="3" id="KW-1185">Reference proteome</keyword>
<evidence type="ECO:0000313" key="3">
    <source>
        <dbReference type="Proteomes" id="UP001152622"/>
    </source>
</evidence>
<feature type="region of interest" description="Disordered" evidence="1">
    <location>
        <begin position="114"/>
        <end position="161"/>
    </location>
</feature>
<dbReference type="EMBL" id="JAINUF010000025">
    <property type="protein sequence ID" value="KAJ8332513.1"/>
    <property type="molecule type" value="Genomic_DNA"/>
</dbReference>
<dbReference type="OrthoDB" id="329227at2759"/>
<name>A0A9Q1E5A5_SYNKA</name>
<dbReference type="InterPro" id="IPR028004">
    <property type="entry name" value="DUF4643"/>
</dbReference>